<comment type="caution">
    <text evidence="3">The sequence shown here is derived from an EMBL/GenBank/DDBJ whole genome shotgun (WGS) entry which is preliminary data.</text>
</comment>
<protein>
    <recommendedName>
        <fullName evidence="2">UspA domain-containing protein</fullName>
    </recommendedName>
</protein>
<evidence type="ECO:0000256" key="1">
    <source>
        <dbReference type="ARBA" id="ARBA00008791"/>
    </source>
</evidence>
<feature type="domain" description="UspA" evidence="2">
    <location>
        <begin position="3"/>
        <end position="121"/>
    </location>
</feature>
<feature type="domain" description="UspA" evidence="2">
    <location>
        <begin position="184"/>
        <end position="271"/>
    </location>
</feature>
<dbReference type="InterPro" id="IPR006015">
    <property type="entry name" value="Universal_stress_UspA"/>
</dbReference>
<name>A0A251X9D5_9GAMM</name>
<keyword evidence="4" id="KW-1185">Reference proteome</keyword>
<evidence type="ECO:0000313" key="3">
    <source>
        <dbReference type="EMBL" id="OUD14616.1"/>
    </source>
</evidence>
<dbReference type="AlphaFoldDB" id="A0A251X9D5"/>
<evidence type="ECO:0000313" key="4">
    <source>
        <dbReference type="Proteomes" id="UP000194798"/>
    </source>
</evidence>
<reference evidence="3 4" key="1">
    <citation type="submission" date="2016-12" db="EMBL/GenBank/DDBJ databases">
        <title>Thioflexothrix psekupsii D3 genome sequencing and assembly.</title>
        <authorList>
            <person name="Fomenkov A."/>
            <person name="Vincze T."/>
            <person name="Grabovich M."/>
            <person name="Anton B.P."/>
            <person name="Dubinina G."/>
            <person name="Orlova M."/>
            <person name="Belousova E."/>
            <person name="Roberts R.J."/>
        </authorList>
    </citation>
    <scope>NUCLEOTIDE SEQUENCE [LARGE SCALE GENOMIC DNA]</scope>
    <source>
        <strain evidence="3">D3</strain>
    </source>
</reference>
<dbReference type="Gene3D" id="3.40.50.12370">
    <property type="match status" value="1"/>
</dbReference>
<organism evidence="3 4">
    <name type="scientific">Thioflexithrix psekupsensis</name>
    <dbReference type="NCBI Taxonomy" id="1570016"/>
    <lineage>
        <taxon>Bacteria</taxon>
        <taxon>Pseudomonadati</taxon>
        <taxon>Pseudomonadota</taxon>
        <taxon>Gammaproteobacteria</taxon>
        <taxon>Thiotrichales</taxon>
        <taxon>Thioflexithrix</taxon>
    </lineage>
</organism>
<evidence type="ECO:0000259" key="2">
    <source>
        <dbReference type="Pfam" id="PF00582"/>
    </source>
</evidence>
<dbReference type="Pfam" id="PF00582">
    <property type="entry name" value="Usp"/>
    <property type="match status" value="2"/>
</dbReference>
<dbReference type="EMBL" id="MSLT01000012">
    <property type="protein sequence ID" value="OUD14616.1"/>
    <property type="molecule type" value="Genomic_DNA"/>
</dbReference>
<dbReference type="RefSeq" id="WP_086488394.1">
    <property type="nucleotide sequence ID" value="NZ_MSLT01000012.1"/>
</dbReference>
<dbReference type="SUPFAM" id="SSF52402">
    <property type="entry name" value="Adenine nucleotide alpha hydrolases-like"/>
    <property type="match status" value="2"/>
</dbReference>
<dbReference type="Proteomes" id="UP000194798">
    <property type="component" value="Unassembled WGS sequence"/>
</dbReference>
<dbReference type="OrthoDB" id="9804721at2"/>
<accession>A0A251X9D5</accession>
<dbReference type="PANTHER" id="PTHR46268:SF15">
    <property type="entry name" value="UNIVERSAL STRESS PROTEIN HP_0031"/>
    <property type="match status" value="1"/>
</dbReference>
<comment type="similarity">
    <text evidence="1">Belongs to the universal stress protein A family.</text>
</comment>
<dbReference type="CDD" id="cd00293">
    <property type="entry name" value="USP-like"/>
    <property type="match status" value="2"/>
</dbReference>
<dbReference type="InterPro" id="IPR006016">
    <property type="entry name" value="UspA"/>
</dbReference>
<dbReference type="PANTHER" id="PTHR46268">
    <property type="entry name" value="STRESS RESPONSE PROTEIN NHAX"/>
    <property type="match status" value="1"/>
</dbReference>
<dbReference type="PRINTS" id="PR01438">
    <property type="entry name" value="UNVRSLSTRESS"/>
</dbReference>
<proteinExistence type="inferred from homology"/>
<gene>
    <name evidence="3" type="ORF">TPSD3_10065</name>
</gene>
<sequence length="273" mass="31358">MPFKKILFLLDSTDNIESQLKFAVTFAEHHQAYLQGLYVIPPRFIPPYTEIVVGVERLEQELAHLAEKEMRRLKMLFTQYARHANVKHEWLTLSGDLIDTVVHHARYSDLLIVGQEDRNSLFKRSRDWLDHVILMTGTPVFALPYIEIGTIDLKRILIAWNGSREAIRAVRDALPLLQAAQWVEIMTIELENAQELSDSLARYLQQHGIHSQTHHVPARDIEIGAMLLSRVSDESINAIVMGAYGHSRFRELILGGVTRHILQQMTVPVFMSH</sequence>